<sequence>MITKKELKDWLDENARVKYAEKLEEYIDKNIKENALAGNTTFYISTGKCTRYTLDGGMKTSFYDIWNTKELSNESRKLVQEKVINKYREFGFDIEETTVDCGWDKHYFALKFHSINKVIED</sequence>
<dbReference type="EMBL" id="JBBYAK010000002">
    <property type="protein sequence ID" value="MEL3959461.1"/>
    <property type="molecule type" value="Genomic_DNA"/>
</dbReference>
<gene>
    <name evidence="1" type="ORF">NST17_20125</name>
</gene>
<dbReference type="Proteomes" id="UP001459714">
    <property type="component" value="Unassembled WGS sequence"/>
</dbReference>
<organism evidence="1 2">
    <name type="scientific">Caldifermentibacillus hisashii</name>
    <dbReference type="NCBI Taxonomy" id="996558"/>
    <lineage>
        <taxon>Bacteria</taxon>
        <taxon>Bacillati</taxon>
        <taxon>Bacillota</taxon>
        <taxon>Bacilli</taxon>
        <taxon>Bacillales</taxon>
        <taxon>Bacillaceae</taxon>
        <taxon>Caldifermentibacillus</taxon>
    </lineage>
</organism>
<dbReference type="RefSeq" id="WP_342021096.1">
    <property type="nucleotide sequence ID" value="NZ_JBBYAK010000002.1"/>
</dbReference>
<reference evidence="1 2" key="1">
    <citation type="submission" date="2024-03" db="EMBL/GenBank/DDBJ databases">
        <title>Bacilli Hybrid Assemblies.</title>
        <authorList>
            <person name="Kovac J."/>
        </authorList>
    </citation>
    <scope>NUCLEOTIDE SEQUENCE [LARGE SCALE GENOMIC DNA]</scope>
    <source>
        <strain evidence="1 2">FSL M8-0022</strain>
    </source>
</reference>
<evidence type="ECO:0008006" key="3">
    <source>
        <dbReference type="Google" id="ProtNLM"/>
    </source>
</evidence>
<keyword evidence="2" id="KW-1185">Reference proteome</keyword>
<evidence type="ECO:0000313" key="2">
    <source>
        <dbReference type="Proteomes" id="UP001459714"/>
    </source>
</evidence>
<proteinExistence type="predicted"/>
<comment type="caution">
    <text evidence="1">The sequence shown here is derived from an EMBL/GenBank/DDBJ whole genome shotgun (WGS) entry which is preliminary data.</text>
</comment>
<protein>
    <recommendedName>
        <fullName evidence="3">DUF1398 domain-containing protein</fullName>
    </recommendedName>
</protein>
<accession>A0ABU9K582</accession>
<name>A0ABU9K582_9BACI</name>
<evidence type="ECO:0000313" key="1">
    <source>
        <dbReference type="EMBL" id="MEL3959461.1"/>
    </source>
</evidence>